<evidence type="ECO:0000313" key="3">
    <source>
        <dbReference type="Proteomes" id="UP000234145"/>
    </source>
</evidence>
<name>A0A2H9P9F1_9BACT</name>
<evidence type="ECO:0000313" key="2">
    <source>
        <dbReference type="EMBL" id="PIZ14879.1"/>
    </source>
</evidence>
<comment type="caution">
    <text evidence="2">The sequence shown here is derived from an EMBL/GenBank/DDBJ whole genome shotgun (WGS) entry which is preliminary data.</text>
</comment>
<gene>
    <name evidence="2" type="ORF">COY51_07080</name>
</gene>
<protein>
    <recommendedName>
        <fullName evidence="1">KilA-N DNA-binding domain-containing protein</fullName>
    </recommendedName>
</protein>
<sequence>MKESISQNVIEQKILIIRGQKVMLDRNLADLYNVPVKALNQAVKRNSERFPIDFMFN</sequence>
<proteinExistence type="predicted"/>
<dbReference type="EMBL" id="PFMS01000120">
    <property type="protein sequence ID" value="PIZ14879.1"/>
    <property type="molecule type" value="Genomic_DNA"/>
</dbReference>
<dbReference type="AlphaFoldDB" id="A0A2H9P9F1"/>
<evidence type="ECO:0000259" key="1">
    <source>
        <dbReference type="Pfam" id="PF10543"/>
    </source>
</evidence>
<organism evidence="2 3">
    <name type="scientific">Candidatus Desantisbacteria bacterium CG_4_10_14_0_8_um_filter_39_17</name>
    <dbReference type="NCBI Taxonomy" id="1974542"/>
    <lineage>
        <taxon>Bacteria</taxon>
        <taxon>Candidatus Desantisiibacteriota</taxon>
    </lineage>
</organism>
<dbReference type="Pfam" id="PF10543">
    <property type="entry name" value="ORF6N"/>
    <property type="match status" value="1"/>
</dbReference>
<dbReference type="Proteomes" id="UP000234145">
    <property type="component" value="Unassembled WGS sequence"/>
</dbReference>
<reference evidence="3" key="1">
    <citation type="submission" date="2017-09" db="EMBL/GenBank/DDBJ databases">
        <title>Depth-based differentiation of microbial function through sediment-hosted aquifers and enrichment of novel symbionts in the deep terrestrial subsurface.</title>
        <authorList>
            <person name="Probst A.J."/>
            <person name="Ladd B."/>
            <person name="Jarett J.K."/>
            <person name="Geller-Mcgrath D.E."/>
            <person name="Sieber C.M.K."/>
            <person name="Emerson J.B."/>
            <person name="Anantharaman K."/>
            <person name="Thomas B.C."/>
            <person name="Malmstrom R."/>
            <person name="Stieglmeier M."/>
            <person name="Klingl A."/>
            <person name="Woyke T."/>
            <person name="Ryan C.M."/>
            <person name="Banfield J.F."/>
        </authorList>
    </citation>
    <scope>NUCLEOTIDE SEQUENCE [LARGE SCALE GENOMIC DNA]</scope>
</reference>
<accession>A0A2H9P9F1</accession>
<dbReference type="InterPro" id="IPR018873">
    <property type="entry name" value="KilA-N_DNA-bd_domain"/>
</dbReference>
<feature type="domain" description="KilA-N DNA-binding" evidence="1">
    <location>
        <begin position="12"/>
        <end position="56"/>
    </location>
</feature>